<evidence type="ECO:0000313" key="2">
    <source>
        <dbReference type="Proteomes" id="UP000199474"/>
    </source>
</evidence>
<dbReference type="Proteomes" id="UP000199474">
    <property type="component" value="Unassembled WGS sequence"/>
</dbReference>
<evidence type="ECO:0000313" key="1">
    <source>
        <dbReference type="EMBL" id="SFE37455.1"/>
    </source>
</evidence>
<sequence>MNALLIFSLTLLELAQNLYLVLRLQRASPSTSLDKKMLIKFRLLYTLQLFYGDVKMNFKKIT</sequence>
<dbReference type="EMBL" id="FOMR01000014">
    <property type="protein sequence ID" value="SFE37455.1"/>
    <property type="molecule type" value="Genomic_DNA"/>
</dbReference>
<organism evidence="1 2">
    <name type="scientific">Lentibacillus persicus</name>
    <dbReference type="NCBI Taxonomy" id="640948"/>
    <lineage>
        <taxon>Bacteria</taxon>
        <taxon>Bacillati</taxon>
        <taxon>Bacillota</taxon>
        <taxon>Bacilli</taxon>
        <taxon>Bacillales</taxon>
        <taxon>Bacillaceae</taxon>
        <taxon>Lentibacillus</taxon>
    </lineage>
</organism>
<dbReference type="STRING" id="640948.SAMN05216238_11417"/>
<name>A0A1I2A0H1_9BACI</name>
<accession>A0A1I2A0H1</accession>
<dbReference type="AlphaFoldDB" id="A0A1I2A0H1"/>
<gene>
    <name evidence="1" type="ORF">SAMN05216238_11417</name>
</gene>
<keyword evidence="2" id="KW-1185">Reference proteome</keyword>
<proteinExistence type="predicted"/>
<protein>
    <submittedName>
        <fullName evidence="1">Uncharacterized protein</fullName>
    </submittedName>
</protein>
<reference evidence="2" key="1">
    <citation type="submission" date="2016-10" db="EMBL/GenBank/DDBJ databases">
        <authorList>
            <person name="Varghese N."/>
            <person name="Submissions S."/>
        </authorList>
    </citation>
    <scope>NUCLEOTIDE SEQUENCE [LARGE SCALE GENOMIC DNA]</scope>
    <source>
        <strain evidence="2">DSM 22530</strain>
    </source>
</reference>